<organism evidence="2 3">
    <name type="scientific">Vineibacter terrae</name>
    <dbReference type="NCBI Taxonomy" id="2586908"/>
    <lineage>
        <taxon>Bacteria</taxon>
        <taxon>Pseudomonadati</taxon>
        <taxon>Pseudomonadota</taxon>
        <taxon>Alphaproteobacteria</taxon>
        <taxon>Hyphomicrobiales</taxon>
        <taxon>Vineibacter</taxon>
    </lineage>
</organism>
<proteinExistence type="predicted"/>
<dbReference type="GO" id="GO:0016020">
    <property type="term" value="C:membrane"/>
    <property type="evidence" value="ECO:0007669"/>
    <property type="project" value="TreeGrafter"/>
</dbReference>
<comment type="caution">
    <text evidence="2">The sequence shown here is derived from an EMBL/GenBank/DDBJ whole genome shotgun (WGS) entry which is preliminary data.</text>
</comment>
<feature type="domain" description="AB hydrolase-1" evidence="1">
    <location>
        <begin position="64"/>
        <end position="295"/>
    </location>
</feature>
<dbReference type="InterPro" id="IPR029058">
    <property type="entry name" value="AB_hydrolase_fold"/>
</dbReference>
<dbReference type="GO" id="GO:0016787">
    <property type="term" value="F:hydrolase activity"/>
    <property type="evidence" value="ECO:0007669"/>
    <property type="project" value="UniProtKB-KW"/>
</dbReference>
<dbReference type="InterPro" id="IPR050266">
    <property type="entry name" value="AB_hydrolase_sf"/>
</dbReference>
<dbReference type="RefSeq" id="WP_147847822.1">
    <property type="nucleotide sequence ID" value="NZ_VDUZ01000016.1"/>
</dbReference>
<dbReference type="EMBL" id="VDUZ01000016">
    <property type="protein sequence ID" value="TXL74780.1"/>
    <property type="molecule type" value="Genomic_DNA"/>
</dbReference>
<keyword evidence="2" id="KW-0378">Hydrolase</keyword>
<name>A0A5C8PMC9_9HYPH</name>
<protein>
    <submittedName>
        <fullName evidence="2">Alpha/beta hydrolase</fullName>
    </submittedName>
</protein>
<evidence type="ECO:0000313" key="3">
    <source>
        <dbReference type="Proteomes" id="UP000321638"/>
    </source>
</evidence>
<dbReference type="InterPro" id="IPR000073">
    <property type="entry name" value="AB_hydrolase_1"/>
</dbReference>
<dbReference type="AlphaFoldDB" id="A0A5C8PMC9"/>
<dbReference type="Pfam" id="PF00561">
    <property type="entry name" value="Abhydrolase_1"/>
    <property type="match status" value="1"/>
</dbReference>
<keyword evidence="3" id="KW-1185">Reference proteome</keyword>
<reference evidence="2 3" key="1">
    <citation type="submission" date="2019-06" db="EMBL/GenBank/DDBJ databases">
        <title>New taxonomy in bacterial strain CC-CFT640, isolated from vineyard.</title>
        <authorList>
            <person name="Lin S.-Y."/>
            <person name="Tsai C.-F."/>
            <person name="Young C.-C."/>
        </authorList>
    </citation>
    <scope>NUCLEOTIDE SEQUENCE [LARGE SCALE GENOMIC DNA]</scope>
    <source>
        <strain evidence="2 3">CC-CFT640</strain>
    </source>
</reference>
<accession>A0A5C8PMC9</accession>
<dbReference type="OrthoDB" id="9799612at2"/>
<evidence type="ECO:0000313" key="2">
    <source>
        <dbReference type="EMBL" id="TXL74780.1"/>
    </source>
</evidence>
<dbReference type="PRINTS" id="PR00111">
    <property type="entry name" value="ABHYDROLASE"/>
</dbReference>
<gene>
    <name evidence="2" type="ORF">FHP25_15295</name>
</gene>
<dbReference type="SUPFAM" id="SSF53474">
    <property type="entry name" value="alpha/beta-Hydrolases"/>
    <property type="match status" value="1"/>
</dbReference>
<dbReference type="Proteomes" id="UP000321638">
    <property type="component" value="Unassembled WGS sequence"/>
</dbReference>
<evidence type="ECO:0000259" key="1">
    <source>
        <dbReference type="Pfam" id="PF00561"/>
    </source>
</evidence>
<dbReference type="Gene3D" id="3.40.50.1820">
    <property type="entry name" value="alpha/beta hydrolase"/>
    <property type="match status" value="1"/>
</dbReference>
<dbReference type="PANTHER" id="PTHR43798:SF33">
    <property type="entry name" value="HYDROLASE, PUTATIVE (AFU_ORTHOLOGUE AFUA_2G14860)-RELATED"/>
    <property type="match status" value="1"/>
</dbReference>
<dbReference type="PANTHER" id="PTHR43798">
    <property type="entry name" value="MONOACYLGLYCEROL LIPASE"/>
    <property type="match status" value="1"/>
</dbReference>
<sequence length="310" mass="34205">MRGRWPGLAAGAAITLMLVAGAVLYTPDIPVETLKSRYASPRSQFIDIDGAAIHVRDEGSRRGPTLILLHGSNGSLQVWEPWARRLADSARLVSLDLPGHGLTGPWPRGDYSIPAYADLVVQIADRLDIPRFVAVGHSMGGAVAWTLAARHRQRVTHLVLIDTAAYPRDGAPPLSLRLAQAPVLGEIVTMLKPRWLAARTLRETYADPDKLDPADVRRYHDLLRRDGNRAATLQRLRHATRLDPAPLKSLALPTLILWGAQDRWVPAADARRLQHDIADSTLLVYPDAAHVPMEEVPDRSAADIRRFVLK</sequence>